<name>A0A9W6LTD1_9HYPH</name>
<dbReference type="PRINTS" id="PR00111">
    <property type="entry name" value="ABHYDROLASE"/>
</dbReference>
<accession>A0A9W6LTD1</accession>
<organism evidence="3 4">
    <name type="scientific">Methylocystis echinoides</name>
    <dbReference type="NCBI Taxonomy" id="29468"/>
    <lineage>
        <taxon>Bacteria</taxon>
        <taxon>Pseudomonadati</taxon>
        <taxon>Pseudomonadota</taxon>
        <taxon>Alphaproteobacteria</taxon>
        <taxon>Hyphomicrobiales</taxon>
        <taxon>Methylocystaceae</taxon>
        <taxon>Methylocystis</taxon>
    </lineage>
</organism>
<dbReference type="InterPro" id="IPR000073">
    <property type="entry name" value="AB_hydrolase_1"/>
</dbReference>
<dbReference type="Gene3D" id="3.40.50.1820">
    <property type="entry name" value="alpha/beta hydrolase"/>
    <property type="match status" value="1"/>
</dbReference>
<comment type="caution">
    <text evidence="3">The sequence shown here is derived from an EMBL/GenBank/DDBJ whole genome shotgun (WGS) entry which is preliminary data.</text>
</comment>
<dbReference type="GO" id="GO:0016020">
    <property type="term" value="C:membrane"/>
    <property type="evidence" value="ECO:0007669"/>
    <property type="project" value="TreeGrafter"/>
</dbReference>
<dbReference type="SUPFAM" id="SSF53474">
    <property type="entry name" value="alpha/beta-Hydrolases"/>
    <property type="match status" value="1"/>
</dbReference>
<evidence type="ECO:0000259" key="2">
    <source>
        <dbReference type="Pfam" id="PF12697"/>
    </source>
</evidence>
<evidence type="ECO:0000256" key="1">
    <source>
        <dbReference type="ARBA" id="ARBA00022801"/>
    </source>
</evidence>
<evidence type="ECO:0000313" key="3">
    <source>
        <dbReference type="EMBL" id="GLI94254.1"/>
    </source>
</evidence>
<sequence length="264" mass="28471">MFDTGKSVTVGDAALFVSEAGKADGDSIILLHGGLGSRNDFLPLARHLEADFRLVAIDSRGHGRSDLGNVPLTYHQLERDAAIVLAELGLSDAGIIGHSDGGIVALRLAASGVVRPRFVVAVGAHWQMPADDPTREIYQGITASEWCGMFSEQVQNYEVENPAPDFARLFDATKAMWLGNDDKAYPGASVRSITSPLLVVHGDEDFLVSRRQAFDLAEQVQGARLLNLPCASHTVLEDRPEEVLPAFKAFIASFSLSQSEQGKE</sequence>
<dbReference type="InterPro" id="IPR029058">
    <property type="entry name" value="AB_hydrolase_fold"/>
</dbReference>
<dbReference type="RefSeq" id="WP_281804263.1">
    <property type="nucleotide sequence ID" value="NZ_BSEC01000001.1"/>
</dbReference>
<dbReference type="InterPro" id="IPR050266">
    <property type="entry name" value="AB_hydrolase_sf"/>
</dbReference>
<evidence type="ECO:0000313" key="4">
    <source>
        <dbReference type="Proteomes" id="UP001144323"/>
    </source>
</evidence>
<keyword evidence="1 3" id="KW-0378">Hydrolase</keyword>
<dbReference type="PANTHER" id="PTHR43798">
    <property type="entry name" value="MONOACYLGLYCEROL LIPASE"/>
    <property type="match status" value="1"/>
</dbReference>
<proteinExistence type="predicted"/>
<dbReference type="Pfam" id="PF12697">
    <property type="entry name" value="Abhydrolase_6"/>
    <property type="match status" value="1"/>
</dbReference>
<dbReference type="AlphaFoldDB" id="A0A9W6LTD1"/>
<keyword evidence="4" id="KW-1185">Reference proteome</keyword>
<dbReference type="Proteomes" id="UP001144323">
    <property type="component" value="Unassembled WGS sequence"/>
</dbReference>
<dbReference type="PANTHER" id="PTHR43798:SF31">
    <property type="entry name" value="AB HYDROLASE SUPERFAMILY PROTEIN YCLE"/>
    <property type="match status" value="1"/>
</dbReference>
<gene>
    <name evidence="3" type="ORF">LMG27198_32460</name>
</gene>
<dbReference type="EMBL" id="BSEC01000001">
    <property type="protein sequence ID" value="GLI94254.1"/>
    <property type="molecule type" value="Genomic_DNA"/>
</dbReference>
<protein>
    <submittedName>
        <fullName evidence="3">Alpha/beta hydrolase</fullName>
    </submittedName>
</protein>
<reference evidence="3" key="1">
    <citation type="journal article" date="2023" name="Int. J. Syst. Evol. Microbiol.">
        <title>Methylocystis iwaonis sp. nov., a type II methane-oxidizing bacterium from surface soil of a rice paddy field in Japan, and emended description of the genus Methylocystis (ex Whittenbury et al. 1970) Bowman et al. 1993.</title>
        <authorList>
            <person name="Kaise H."/>
            <person name="Sawadogo J.B."/>
            <person name="Alam M.S."/>
            <person name="Ueno C."/>
            <person name="Dianou D."/>
            <person name="Shinjo R."/>
            <person name="Asakawa S."/>
        </authorList>
    </citation>
    <scope>NUCLEOTIDE SEQUENCE</scope>
    <source>
        <strain evidence="3">LMG27198</strain>
    </source>
</reference>
<feature type="domain" description="AB hydrolase-1" evidence="2">
    <location>
        <begin position="28"/>
        <end position="244"/>
    </location>
</feature>
<dbReference type="GO" id="GO:0016787">
    <property type="term" value="F:hydrolase activity"/>
    <property type="evidence" value="ECO:0007669"/>
    <property type="project" value="UniProtKB-KW"/>
</dbReference>